<gene>
    <name evidence="1" type="ORF">EVAR_21191_1</name>
</gene>
<evidence type="ECO:0000313" key="1">
    <source>
        <dbReference type="EMBL" id="GBP28071.1"/>
    </source>
</evidence>
<keyword evidence="2" id="KW-1185">Reference proteome</keyword>
<dbReference type="AlphaFoldDB" id="A0A4C1UNP2"/>
<dbReference type="Proteomes" id="UP000299102">
    <property type="component" value="Unassembled WGS sequence"/>
</dbReference>
<reference evidence="1 2" key="1">
    <citation type="journal article" date="2019" name="Commun. Biol.">
        <title>The bagworm genome reveals a unique fibroin gene that provides high tensile strength.</title>
        <authorList>
            <person name="Kono N."/>
            <person name="Nakamura H."/>
            <person name="Ohtoshi R."/>
            <person name="Tomita M."/>
            <person name="Numata K."/>
            <person name="Arakawa K."/>
        </authorList>
    </citation>
    <scope>NUCLEOTIDE SEQUENCE [LARGE SCALE GENOMIC DNA]</scope>
</reference>
<comment type="caution">
    <text evidence="1">The sequence shown here is derived from an EMBL/GenBank/DDBJ whole genome shotgun (WGS) entry which is preliminary data.</text>
</comment>
<name>A0A4C1UNP2_EUMVA</name>
<sequence>MFGESSSFSADRDVTDLRKYVIRPEMFVSGKKFEIREVKPSGRIPTSALRNALPGSSVQCQRPARATPFVLHAHYRE</sequence>
<protein>
    <submittedName>
        <fullName evidence="1">Uncharacterized protein</fullName>
    </submittedName>
</protein>
<organism evidence="1 2">
    <name type="scientific">Eumeta variegata</name>
    <name type="common">Bagworm moth</name>
    <name type="synonym">Eumeta japonica</name>
    <dbReference type="NCBI Taxonomy" id="151549"/>
    <lineage>
        <taxon>Eukaryota</taxon>
        <taxon>Metazoa</taxon>
        <taxon>Ecdysozoa</taxon>
        <taxon>Arthropoda</taxon>
        <taxon>Hexapoda</taxon>
        <taxon>Insecta</taxon>
        <taxon>Pterygota</taxon>
        <taxon>Neoptera</taxon>
        <taxon>Endopterygota</taxon>
        <taxon>Lepidoptera</taxon>
        <taxon>Glossata</taxon>
        <taxon>Ditrysia</taxon>
        <taxon>Tineoidea</taxon>
        <taxon>Psychidae</taxon>
        <taxon>Oiketicinae</taxon>
        <taxon>Eumeta</taxon>
    </lineage>
</organism>
<evidence type="ECO:0000313" key="2">
    <source>
        <dbReference type="Proteomes" id="UP000299102"/>
    </source>
</evidence>
<proteinExistence type="predicted"/>
<dbReference type="EMBL" id="BGZK01000202">
    <property type="protein sequence ID" value="GBP28071.1"/>
    <property type="molecule type" value="Genomic_DNA"/>
</dbReference>
<accession>A0A4C1UNP2</accession>